<accession>A0A3E0I068</accession>
<gene>
    <name evidence="1" type="ORF">BCF44_103559</name>
</gene>
<evidence type="ECO:0000313" key="1">
    <source>
        <dbReference type="EMBL" id="REH52109.1"/>
    </source>
</evidence>
<sequence length="130" mass="13079">MVDPVTISVAVALLLARKIAEGAASEAGKKAWAGLSGLVRGRFSSDKEATRALDAVEASPTSEAAVQALAEHLHQHAADPGFATALKPWVEQVSGGATAIVGDNATVQGHNIQNSTVSGTISGGGSGHDR</sequence>
<keyword evidence="2" id="KW-1185">Reference proteome</keyword>
<comment type="caution">
    <text evidence="1">The sequence shown here is derived from an EMBL/GenBank/DDBJ whole genome shotgun (WGS) entry which is preliminary data.</text>
</comment>
<dbReference type="AlphaFoldDB" id="A0A3E0I068"/>
<dbReference type="RefSeq" id="WP_116174094.1">
    <property type="nucleotide sequence ID" value="NZ_CP144375.1"/>
</dbReference>
<name>A0A3E0I068_9PSEU</name>
<dbReference type="EMBL" id="QUNO01000003">
    <property type="protein sequence ID" value="REH52109.1"/>
    <property type="molecule type" value="Genomic_DNA"/>
</dbReference>
<organism evidence="1 2">
    <name type="scientific">Kutzneria buriramensis</name>
    <dbReference type="NCBI Taxonomy" id="1045776"/>
    <lineage>
        <taxon>Bacteria</taxon>
        <taxon>Bacillati</taxon>
        <taxon>Actinomycetota</taxon>
        <taxon>Actinomycetes</taxon>
        <taxon>Pseudonocardiales</taxon>
        <taxon>Pseudonocardiaceae</taxon>
        <taxon>Kutzneria</taxon>
    </lineage>
</organism>
<evidence type="ECO:0000313" key="2">
    <source>
        <dbReference type="Proteomes" id="UP000256269"/>
    </source>
</evidence>
<protein>
    <submittedName>
        <fullName evidence="1">Uncharacterized protein</fullName>
    </submittedName>
</protein>
<dbReference type="Proteomes" id="UP000256269">
    <property type="component" value="Unassembled WGS sequence"/>
</dbReference>
<reference evidence="1 2" key="1">
    <citation type="submission" date="2018-08" db="EMBL/GenBank/DDBJ databases">
        <title>Genomic Encyclopedia of Archaeal and Bacterial Type Strains, Phase II (KMG-II): from individual species to whole genera.</title>
        <authorList>
            <person name="Goeker M."/>
        </authorList>
    </citation>
    <scope>NUCLEOTIDE SEQUENCE [LARGE SCALE GENOMIC DNA]</scope>
    <source>
        <strain evidence="1 2">DSM 45791</strain>
    </source>
</reference>
<proteinExistence type="predicted"/>